<sequence length="682" mass="75374">MYALLLCAVMTAPQPDETVRGSYDVVVYGGTSAGIGAAVQASRMGKSVIVVAPEVHLGGLTSGGLGWTDSGLKEAVGGLALEYYRRVKDHYDKPENWKQQKPEEYRLYHRKDDAIWAFEPHIAEQVFEELVAESKFPVDRNEWLDREKGVTKEGTKIVAIRTLSGKTYRGKVFIDATYEGDLMASAGVTFTVGREANSKYGETMNGVQTRRAVSHQFDNPVDPYVVPGDPSSGLLPRIHAGSPGVDGEADNRIQAYCFRMCLTDDDRNRIPFEKPSGYDPKQYELLGRYLRTGWDKVFNKFDPIPNHKTDTNNHGGFSTDNIGMNYDYPEASYERRREIIKEHELYQKGLMYYLANDPGVPEPTRTAMSRWGLPKDEFNDNGHWPHQIYVREARRMVTDFVMTERHLRAIEPTPEPIGMGSYNMDSHNVQRYVDANGHARNEGDIQVSPGGPYPISYRAIVPKAGECTNLLVPVCLSSSHIAYGSIRMEPVFLILGQSAATAAAAAIDAGTDVQKVDYAPLQRRLLADHQVLDLPRPASQGRSAQSLPGVVVDDEAAELTGNWSFSSVVGPFVGTGYRHDGNTDKGKKSAIFRAKLEPGRYIVRVAYTANNNRASAIPVRIHHANGIASVTLDQKKVPSKSDAPFVPVGTFDLDDKAAVEILNEGTTGHIVIDAVQFLKANH</sequence>
<dbReference type="Pfam" id="PF12831">
    <property type="entry name" value="FAD_oxidored"/>
    <property type="match status" value="1"/>
</dbReference>
<evidence type="ECO:0000256" key="5">
    <source>
        <dbReference type="ARBA" id="ARBA00023014"/>
    </source>
</evidence>
<evidence type="ECO:0000256" key="2">
    <source>
        <dbReference type="ARBA" id="ARBA00022723"/>
    </source>
</evidence>
<evidence type="ECO:0000256" key="3">
    <source>
        <dbReference type="ARBA" id="ARBA00023002"/>
    </source>
</evidence>
<dbReference type="RefSeq" id="WP_406693910.1">
    <property type="nucleotide sequence ID" value="NZ_CP155447.1"/>
</dbReference>
<evidence type="ECO:0000313" key="7">
    <source>
        <dbReference type="EMBL" id="XBH01217.1"/>
    </source>
</evidence>
<dbReference type="GO" id="GO:0046872">
    <property type="term" value="F:metal ion binding"/>
    <property type="evidence" value="ECO:0007669"/>
    <property type="project" value="UniProtKB-KW"/>
</dbReference>
<name>A0AAU7C8B6_9BACT</name>
<evidence type="ECO:0000259" key="6">
    <source>
        <dbReference type="Pfam" id="PF25275"/>
    </source>
</evidence>
<proteinExistence type="predicted"/>
<keyword evidence="5" id="KW-0411">Iron-sulfur</keyword>
<protein>
    <submittedName>
        <fullName evidence="7">FAD-dependent oxidoreductase</fullName>
    </submittedName>
</protein>
<dbReference type="InterPro" id="IPR036188">
    <property type="entry name" value="FAD/NAD-bd_sf"/>
</dbReference>
<dbReference type="PANTHER" id="PTHR43498">
    <property type="entry name" value="FERREDOXIN:COB-COM HETERODISULFIDE REDUCTASE SUBUNIT A"/>
    <property type="match status" value="1"/>
</dbReference>
<evidence type="ECO:0000256" key="1">
    <source>
        <dbReference type="ARBA" id="ARBA00022485"/>
    </source>
</evidence>
<keyword evidence="3" id="KW-0560">Oxidoreductase</keyword>
<keyword evidence="1" id="KW-0004">4Fe-4S</keyword>
<dbReference type="SUPFAM" id="SSF51905">
    <property type="entry name" value="FAD/NAD(P)-binding domain"/>
    <property type="match status" value="1"/>
</dbReference>
<gene>
    <name evidence="7" type="ORF">V5E97_23000</name>
</gene>
<dbReference type="GO" id="GO:0016491">
    <property type="term" value="F:oxidoreductase activity"/>
    <property type="evidence" value="ECO:0007669"/>
    <property type="project" value="UniProtKB-KW"/>
</dbReference>
<dbReference type="GO" id="GO:0051539">
    <property type="term" value="F:4 iron, 4 sulfur cluster binding"/>
    <property type="evidence" value="ECO:0007669"/>
    <property type="project" value="UniProtKB-KW"/>
</dbReference>
<dbReference type="AlphaFoldDB" id="A0AAU7C8B6"/>
<dbReference type="EMBL" id="CP155447">
    <property type="protein sequence ID" value="XBH01217.1"/>
    <property type="molecule type" value="Genomic_DNA"/>
</dbReference>
<evidence type="ECO:0000256" key="4">
    <source>
        <dbReference type="ARBA" id="ARBA00023004"/>
    </source>
</evidence>
<accession>A0AAU7C8B6</accession>
<feature type="domain" description="Golvesin/Xly CBD-like" evidence="6">
    <location>
        <begin position="551"/>
        <end position="677"/>
    </location>
</feature>
<dbReference type="PANTHER" id="PTHR43498:SF1">
    <property type="entry name" value="COB--COM HETERODISULFIDE REDUCTASE IRON-SULFUR SUBUNIT A"/>
    <property type="match status" value="1"/>
</dbReference>
<keyword evidence="2" id="KW-0479">Metal-binding</keyword>
<organism evidence="7">
    <name type="scientific">Singulisphaera sp. Ch08</name>
    <dbReference type="NCBI Taxonomy" id="3120278"/>
    <lineage>
        <taxon>Bacteria</taxon>
        <taxon>Pseudomonadati</taxon>
        <taxon>Planctomycetota</taxon>
        <taxon>Planctomycetia</taxon>
        <taxon>Isosphaerales</taxon>
        <taxon>Isosphaeraceae</taxon>
        <taxon>Singulisphaera</taxon>
    </lineage>
</organism>
<dbReference type="InterPro" id="IPR033803">
    <property type="entry name" value="CBD-like_Golvesin-Xly"/>
</dbReference>
<dbReference type="Gene3D" id="3.50.50.60">
    <property type="entry name" value="FAD/NAD(P)-binding domain"/>
    <property type="match status" value="1"/>
</dbReference>
<dbReference type="InterPro" id="IPR039650">
    <property type="entry name" value="HdrA-like"/>
</dbReference>
<reference evidence="7" key="1">
    <citation type="submission" date="2024-05" db="EMBL/GenBank/DDBJ databases">
        <title>Planctomycetes of the genus Singulisphaera possess chitinolytic capabilities.</title>
        <authorList>
            <person name="Ivanova A."/>
        </authorList>
    </citation>
    <scope>NUCLEOTIDE SEQUENCE</scope>
    <source>
        <strain evidence="7">Ch08T</strain>
    </source>
</reference>
<keyword evidence="4" id="KW-0408">Iron</keyword>
<dbReference type="Pfam" id="PF25275">
    <property type="entry name" value="Golvesin_C"/>
    <property type="match status" value="1"/>
</dbReference>